<dbReference type="GO" id="GO:0016020">
    <property type="term" value="C:membrane"/>
    <property type="evidence" value="ECO:0007669"/>
    <property type="project" value="UniProtKB-SubCell"/>
</dbReference>
<comment type="caution">
    <text evidence="8">The sequence shown here is derived from an EMBL/GenBank/DDBJ whole genome shotgun (WGS) entry which is preliminary data.</text>
</comment>
<accession>A0A367X797</accession>
<evidence type="ECO:0000313" key="9">
    <source>
        <dbReference type="Proteomes" id="UP000252517"/>
    </source>
</evidence>
<feature type="transmembrane region" description="Helical" evidence="7">
    <location>
        <begin position="240"/>
        <end position="261"/>
    </location>
</feature>
<evidence type="ECO:0000256" key="6">
    <source>
        <dbReference type="ARBA" id="ARBA00023136"/>
    </source>
</evidence>
<evidence type="ECO:0000256" key="7">
    <source>
        <dbReference type="SAM" id="Phobius"/>
    </source>
</evidence>
<feature type="transmembrane region" description="Helical" evidence="7">
    <location>
        <begin position="34"/>
        <end position="54"/>
    </location>
</feature>
<gene>
    <name evidence="8" type="ORF">TH25_13430</name>
</gene>
<feature type="transmembrane region" description="Helical" evidence="7">
    <location>
        <begin position="214"/>
        <end position="234"/>
    </location>
</feature>
<keyword evidence="2" id="KW-0813">Transport</keyword>
<feature type="transmembrane region" description="Helical" evidence="7">
    <location>
        <begin position="182"/>
        <end position="202"/>
    </location>
</feature>
<keyword evidence="3" id="KW-1003">Cell membrane</keyword>
<feature type="transmembrane region" description="Helical" evidence="7">
    <location>
        <begin position="149"/>
        <end position="167"/>
    </location>
</feature>
<dbReference type="OrthoDB" id="3238001at2"/>
<evidence type="ECO:0000313" key="8">
    <source>
        <dbReference type="EMBL" id="RCK48621.1"/>
    </source>
</evidence>
<dbReference type="GO" id="GO:0055085">
    <property type="term" value="P:transmembrane transport"/>
    <property type="evidence" value="ECO:0007669"/>
    <property type="project" value="InterPro"/>
</dbReference>
<proteinExistence type="predicted"/>
<comment type="subcellular location">
    <subcellularLocation>
        <location evidence="1">Membrane</location>
        <topology evidence="1">Multi-pass membrane protein</topology>
    </subcellularLocation>
</comment>
<feature type="transmembrane region" description="Helical" evidence="7">
    <location>
        <begin position="120"/>
        <end position="142"/>
    </location>
</feature>
<feature type="transmembrane region" description="Helical" evidence="7">
    <location>
        <begin position="6"/>
        <end position="22"/>
    </location>
</feature>
<keyword evidence="4 7" id="KW-0812">Transmembrane</keyword>
<evidence type="ECO:0000256" key="5">
    <source>
        <dbReference type="ARBA" id="ARBA00022989"/>
    </source>
</evidence>
<dbReference type="InterPro" id="IPR004776">
    <property type="entry name" value="Mem_transp_PIN-like"/>
</dbReference>
<organism evidence="8 9">
    <name type="scientific">Thalassospira profundimaris</name>
    <dbReference type="NCBI Taxonomy" id="502049"/>
    <lineage>
        <taxon>Bacteria</taxon>
        <taxon>Pseudomonadati</taxon>
        <taxon>Pseudomonadota</taxon>
        <taxon>Alphaproteobacteria</taxon>
        <taxon>Rhodospirillales</taxon>
        <taxon>Thalassospiraceae</taxon>
        <taxon>Thalassospira</taxon>
    </lineage>
</organism>
<name>A0A367X797_9PROT</name>
<dbReference type="AlphaFoldDB" id="A0A367X797"/>
<feature type="transmembrane region" description="Helical" evidence="7">
    <location>
        <begin position="60"/>
        <end position="85"/>
    </location>
</feature>
<feature type="transmembrane region" description="Helical" evidence="7">
    <location>
        <begin position="268"/>
        <end position="290"/>
    </location>
</feature>
<evidence type="ECO:0000256" key="2">
    <source>
        <dbReference type="ARBA" id="ARBA00022448"/>
    </source>
</evidence>
<keyword evidence="5 7" id="KW-1133">Transmembrane helix</keyword>
<dbReference type="PANTHER" id="PTHR36838:SF1">
    <property type="entry name" value="SLR1864 PROTEIN"/>
    <property type="match status" value="1"/>
</dbReference>
<evidence type="ECO:0000256" key="3">
    <source>
        <dbReference type="ARBA" id="ARBA00022475"/>
    </source>
</evidence>
<protein>
    <submittedName>
        <fullName evidence="8">Transporter</fullName>
    </submittedName>
</protein>
<dbReference type="RefSeq" id="WP_114088802.1">
    <property type="nucleotide sequence ID" value="NZ_JPWH01000010.1"/>
</dbReference>
<reference evidence="8 9" key="1">
    <citation type="submission" date="2014-07" db="EMBL/GenBank/DDBJ databases">
        <title>Draft genome sequence of Thalassospira profundimaris S25-3-2.</title>
        <authorList>
            <person name="Lai Q."/>
            <person name="Shao Z."/>
        </authorList>
    </citation>
    <scope>NUCLEOTIDE SEQUENCE [LARGE SCALE GENOMIC DNA]</scope>
    <source>
        <strain evidence="8 9">S25-3-2</strain>
    </source>
</reference>
<dbReference type="Pfam" id="PF03547">
    <property type="entry name" value="Mem_trans"/>
    <property type="match status" value="2"/>
</dbReference>
<sequence>MFSNIFAVLAPVFITTGLGYFWSRAGKHFDTSLVTSLVTFFGTPCLTFAALATVKIGGSALISMGTAAIISTLAFAVIGWIVLKLLGLSPRTYLQSLTWPNIGNVGLPVCLLAFGNDGLALAVAFFTAMIVLQFTLGVAFVAGTFSLRSLVKMPIIPATMVAIAFLTTKTPVPDWLYNTTDLIGQLTIPLMLFTLGVSLARLKPVSLVRSIGLSVVRLVMGFGVGLAIAELMGLEGMARGVVILQCSMPVAVFCYLFAQLYDNEPEEVAGVVISSTFLAAISLPALLWYVL</sequence>
<dbReference type="EMBL" id="JPWH01000010">
    <property type="protein sequence ID" value="RCK48621.1"/>
    <property type="molecule type" value="Genomic_DNA"/>
</dbReference>
<keyword evidence="6 7" id="KW-0472">Membrane</keyword>
<evidence type="ECO:0000256" key="4">
    <source>
        <dbReference type="ARBA" id="ARBA00022692"/>
    </source>
</evidence>
<dbReference type="PANTHER" id="PTHR36838">
    <property type="entry name" value="AUXIN EFFLUX CARRIER FAMILY PROTEIN"/>
    <property type="match status" value="1"/>
</dbReference>
<evidence type="ECO:0000256" key="1">
    <source>
        <dbReference type="ARBA" id="ARBA00004141"/>
    </source>
</evidence>
<dbReference type="Proteomes" id="UP000252517">
    <property type="component" value="Unassembled WGS sequence"/>
</dbReference>